<dbReference type="GO" id="GO:0005524">
    <property type="term" value="F:ATP binding"/>
    <property type="evidence" value="ECO:0007669"/>
    <property type="project" value="InterPro"/>
</dbReference>
<dbReference type="OrthoDB" id="9809324at2"/>
<dbReference type="AlphaFoldDB" id="A0A1H1M0D8"/>
<gene>
    <name evidence="2" type="ORF">SAMN04489857_1210</name>
</gene>
<dbReference type="RefSeq" id="WP_157692176.1">
    <property type="nucleotide sequence ID" value="NZ_JBQKGK010000041.1"/>
</dbReference>
<dbReference type="Gene3D" id="3.40.50.300">
    <property type="entry name" value="P-loop containing nucleotide triphosphate hydrolases"/>
    <property type="match status" value="1"/>
</dbReference>
<dbReference type="InterPro" id="IPR003959">
    <property type="entry name" value="ATPase_AAA_core"/>
</dbReference>
<dbReference type="InterPro" id="IPR027417">
    <property type="entry name" value="P-loop_NTPase"/>
</dbReference>
<name>A0A1H1M0D8_9ACTN</name>
<organism evidence="2 3">
    <name type="scientific">Parafannyhessea umbonata</name>
    <dbReference type="NCBI Taxonomy" id="604330"/>
    <lineage>
        <taxon>Bacteria</taxon>
        <taxon>Bacillati</taxon>
        <taxon>Actinomycetota</taxon>
        <taxon>Coriobacteriia</taxon>
        <taxon>Coriobacteriales</taxon>
        <taxon>Atopobiaceae</taxon>
        <taxon>Parafannyhessea</taxon>
    </lineage>
</organism>
<feature type="domain" description="ATPase AAA-type core" evidence="1">
    <location>
        <begin position="35"/>
        <end position="159"/>
    </location>
</feature>
<dbReference type="PANTHER" id="PTHR40396">
    <property type="entry name" value="ATPASE-LIKE PROTEIN"/>
    <property type="match status" value="1"/>
</dbReference>
<dbReference type="PANTHER" id="PTHR40396:SF1">
    <property type="entry name" value="ATPASE AAA-TYPE CORE DOMAIN-CONTAINING PROTEIN"/>
    <property type="match status" value="1"/>
</dbReference>
<proteinExistence type="predicted"/>
<dbReference type="Pfam" id="PF13304">
    <property type="entry name" value="AAA_21"/>
    <property type="match status" value="1"/>
</dbReference>
<accession>A0A1H1M0D8</accession>
<dbReference type="Proteomes" id="UP000199480">
    <property type="component" value="Chromosome I"/>
</dbReference>
<dbReference type="GeneID" id="78500563"/>
<evidence type="ECO:0000313" key="3">
    <source>
        <dbReference type="Proteomes" id="UP000199480"/>
    </source>
</evidence>
<dbReference type="GO" id="GO:0016887">
    <property type="term" value="F:ATP hydrolysis activity"/>
    <property type="evidence" value="ECO:0007669"/>
    <property type="project" value="InterPro"/>
</dbReference>
<sequence length="402" mass="44866">MGNAKLLSFRIANYRSFYTPQSFNFSDGDGRPRPLTVIYGPNSSGKSNSAYALQDFRACIVNSASANWRLPYIPFMLRQGATGKPTEFEAVFTFEGRRYSYSFAFVSERVIEETLRAESPKTGRMNLVFHRGDRGVDSKSASKNGFGKTLQERTRPETLLVTKAHEDNNPFSAAVFSLVESTPIMLDRGPDRTPQFVDMLKGNEDLRGKILKLLRDCDFTIRDIAIGETRFSEDDLSAIPLPAEIRQALAAKGGTTFSTLHAVRDDELSIVGMGAMDFWSLESNGTRKFFEMAVPIVDALDNGYTLYLDEYGSYLHPSLAKALVALFKSAENKRGACLIVNTQDTSLMGDVAERDDILLVDKNMAEESRVSSLKDRGARTTEPLEDRYLRGLYGSVPRVRTR</sequence>
<reference evidence="3" key="1">
    <citation type="submission" date="2016-10" db="EMBL/GenBank/DDBJ databases">
        <authorList>
            <person name="Varghese N."/>
            <person name="Submissions S."/>
        </authorList>
    </citation>
    <scope>NUCLEOTIDE SEQUENCE [LARGE SCALE GENOMIC DNA]</scope>
    <source>
        <strain evidence="3">DSM 22620</strain>
    </source>
</reference>
<evidence type="ECO:0000313" key="2">
    <source>
        <dbReference type="EMBL" id="SDR79765.1"/>
    </source>
</evidence>
<dbReference type="SUPFAM" id="SSF52540">
    <property type="entry name" value="P-loop containing nucleoside triphosphate hydrolases"/>
    <property type="match status" value="1"/>
</dbReference>
<evidence type="ECO:0000259" key="1">
    <source>
        <dbReference type="Pfam" id="PF13304"/>
    </source>
</evidence>
<protein>
    <recommendedName>
        <fullName evidence="1">ATPase AAA-type core domain-containing protein</fullName>
    </recommendedName>
</protein>
<dbReference type="EMBL" id="LT629759">
    <property type="protein sequence ID" value="SDR79765.1"/>
    <property type="molecule type" value="Genomic_DNA"/>
</dbReference>